<dbReference type="STRING" id="655355.SAMN05216283_102330"/>
<sequence>MNTKQIAYYLAILITFLFVEKNLMAQTDLPEVKKQKLIEQIWLTTDRQIYCAEESILFSIYNNSARPMQRNDWSQVVYIDLLTPDGEIIEQQKLNYSRKASGKIKLPRWVLTGNYYLRAYTRWMRNFPSQLQDYKMVSIINPFRQELLESNGQQSLQNKNHSSPKYTPGVEIETTKQNYIQREQVTVGYTIAEPNYQQGPVLATVVRKGTEQSQAASVINTTNNATTSEFIPETRGVSVSGTVVNETDSLPLPYTLVGLTVFKDNPENLNLLTNENGRFFFDLGNLKGNYELFISSKGKEEGVHPLILVDNDFETRLTTLPFVPIDFSPKYRELYETLSFTSQVHQLYQEQQAQKQAQKHQKEAAFYGTPDFSLDFDAYIELPSVEEYLHELVPRVRVKKNHTRKTLAVTGADPELSIYSPLVLIDMVSVFDTEKILALDPKRLKKMEVISQPYIRGDITYGGIISFFSRKGDLAGLDLPSAGRFISYKLLAETQATFQPELPGERIPDLRNCLFWSSELTTDKQGTGSFSFHTGDNTGTYLIILQGINQNGKTWQASHEIQIQ</sequence>
<dbReference type="RefSeq" id="WP_093918994.1">
    <property type="nucleotide sequence ID" value="NZ_FONW01000002.1"/>
</dbReference>
<dbReference type="Proteomes" id="UP000198964">
    <property type="component" value="Unassembled WGS sequence"/>
</dbReference>
<dbReference type="Gene3D" id="2.60.40.1930">
    <property type="match status" value="1"/>
</dbReference>
<dbReference type="InterPro" id="IPR008969">
    <property type="entry name" value="CarboxyPept-like_regulatory"/>
</dbReference>
<evidence type="ECO:0008006" key="3">
    <source>
        <dbReference type="Google" id="ProtNLM"/>
    </source>
</evidence>
<keyword evidence="2" id="KW-1185">Reference proteome</keyword>
<proteinExistence type="predicted"/>
<evidence type="ECO:0000313" key="2">
    <source>
        <dbReference type="Proteomes" id="UP000198964"/>
    </source>
</evidence>
<reference evidence="1 2" key="1">
    <citation type="submission" date="2016-10" db="EMBL/GenBank/DDBJ databases">
        <authorList>
            <person name="de Groot N.N."/>
        </authorList>
    </citation>
    <scope>NUCLEOTIDE SEQUENCE [LARGE SCALE GENOMIC DNA]</scope>
    <source>
        <strain evidence="1 2">CGMCC 1.9156</strain>
    </source>
</reference>
<gene>
    <name evidence="1" type="ORF">SAMN05216283_102330</name>
</gene>
<protein>
    <recommendedName>
        <fullName evidence="3">MG2 domain-containing protein</fullName>
    </recommendedName>
</protein>
<dbReference type="SUPFAM" id="SSF49464">
    <property type="entry name" value="Carboxypeptidase regulatory domain-like"/>
    <property type="match status" value="1"/>
</dbReference>
<dbReference type="AlphaFoldDB" id="A0A1I2F2Z1"/>
<accession>A0A1I2F2Z1</accession>
<name>A0A1I2F2Z1_9BACT</name>
<dbReference type="EMBL" id="FONW01000002">
    <property type="protein sequence ID" value="SFE99343.1"/>
    <property type="molecule type" value="Genomic_DNA"/>
</dbReference>
<organism evidence="1 2">
    <name type="scientific">Sunxiuqinia elliptica</name>
    <dbReference type="NCBI Taxonomy" id="655355"/>
    <lineage>
        <taxon>Bacteria</taxon>
        <taxon>Pseudomonadati</taxon>
        <taxon>Bacteroidota</taxon>
        <taxon>Bacteroidia</taxon>
        <taxon>Marinilabiliales</taxon>
        <taxon>Prolixibacteraceae</taxon>
        <taxon>Sunxiuqinia</taxon>
    </lineage>
</organism>
<evidence type="ECO:0000313" key="1">
    <source>
        <dbReference type="EMBL" id="SFE99343.1"/>
    </source>
</evidence>